<evidence type="ECO:0000313" key="10">
    <source>
        <dbReference type="Proteomes" id="UP000614200"/>
    </source>
</evidence>
<keyword evidence="6" id="KW-0411">Iron-sulfur</keyword>
<dbReference type="Proteomes" id="UP000614200">
    <property type="component" value="Unassembled WGS sequence"/>
</dbReference>
<accession>A0ABR9ZTQ6</accession>
<dbReference type="PROSITE" id="PS00595">
    <property type="entry name" value="AA_TRANSFER_CLASS_5"/>
    <property type="match status" value="1"/>
</dbReference>
<evidence type="ECO:0000256" key="4">
    <source>
        <dbReference type="ARBA" id="ARBA00022898"/>
    </source>
</evidence>
<gene>
    <name evidence="9" type="ORF">ISU02_11885</name>
</gene>
<sequence length="388" mass="43244">MMIYLDHSATTPVDEAQKELILKLMYTDFGNPSSLHRLGVNSEKYIKKSRTQISKALNVNEKEILFTSGGTEANNFAIQGAVPKSKKGRIITSVFEHPSVLNCVEEMSKKGFDAYYVKVNTEGILDLDEFKSALNPETVLVTMMHVNNEIGTIQPIEEIGEIIHNYNRANNTKIVYHVDAVQSFGKIRLDVKKSYIDLMSFSAHKINGLKGSGGLYVREGISLIPLVYGGGQEKGLRPGTENIYGIASIGAATEGAFKDLEKHLEHVKILKSKMIEYLQENCDDFEVNGSIGDRVSPYILNVSFRGIKGEVLLHTLEMNSIYVSTGSACSSKKKSYSHVLKAMFHEDERLDGAIRISFSKQNTVEEILKASEIICKEVKALRSIIKRR</sequence>
<keyword evidence="10" id="KW-1185">Reference proteome</keyword>
<proteinExistence type="inferred from homology"/>
<feature type="domain" description="Aminotransferase class V" evidence="8">
    <location>
        <begin position="3"/>
        <end position="367"/>
    </location>
</feature>
<comment type="caution">
    <text evidence="9">The sequence shown here is derived from an EMBL/GenBank/DDBJ whole genome shotgun (WGS) entry which is preliminary data.</text>
</comment>
<reference evidence="9 10" key="1">
    <citation type="submission" date="2020-11" db="EMBL/GenBank/DDBJ databases">
        <title>Fusibacter basophilias sp. nov.</title>
        <authorList>
            <person name="Qiu D."/>
        </authorList>
    </citation>
    <scope>NUCLEOTIDE SEQUENCE [LARGE SCALE GENOMIC DNA]</scope>
    <source>
        <strain evidence="9 10">Q10-2</strain>
    </source>
</reference>
<dbReference type="PANTHER" id="PTHR11601">
    <property type="entry name" value="CYSTEINE DESULFURYLASE FAMILY MEMBER"/>
    <property type="match status" value="1"/>
</dbReference>
<evidence type="ECO:0000313" key="9">
    <source>
        <dbReference type="EMBL" id="MBF4693830.1"/>
    </source>
</evidence>
<evidence type="ECO:0000256" key="6">
    <source>
        <dbReference type="ARBA" id="ARBA00023014"/>
    </source>
</evidence>
<dbReference type="Gene3D" id="3.90.1150.10">
    <property type="entry name" value="Aspartate Aminotransferase, domain 1"/>
    <property type="match status" value="1"/>
</dbReference>
<keyword evidence="5" id="KW-0408">Iron</keyword>
<evidence type="ECO:0000256" key="5">
    <source>
        <dbReference type="ARBA" id="ARBA00023004"/>
    </source>
</evidence>
<dbReference type="InterPro" id="IPR015424">
    <property type="entry name" value="PyrdxlP-dep_Trfase"/>
</dbReference>
<name>A0ABR9ZTQ6_9FIRM</name>
<dbReference type="Gene3D" id="3.40.640.10">
    <property type="entry name" value="Type I PLP-dependent aspartate aminotransferase-like (Major domain)"/>
    <property type="match status" value="1"/>
</dbReference>
<dbReference type="SUPFAM" id="SSF53383">
    <property type="entry name" value="PLP-dependent transferases"/>
    <property type="match status" value="1"/>
</dbReference>
<evidence type="ECO:0000256" key="7">
    <source>
        <dbReference type="RuleBase" id="RU004504"/>
    </source>
</evidence>
<dbReference type="InterPro" id="IPR015422">
    <property type="entry name" value="PyrdxlP-dep_Trfase_small"/>
</dbReference>
<dbReference type="InterPro" id="IPR000192">
    <property type="entry name" value="Aminotrans_V_dom"/>
</dbReference>
<dbReference type="InterPro" id="IPR015421">
    <property type="entry name" value="PyrdxlP-dep_Trfase_major"/>
</dbReference>
<dbReference type="InterPro" id="IPR020578">
    <property type="entry name" value="Aminotrans_V_PyrdxlP_BS"/>
</dbReference>
<evidence type="ECO:0000256" key="3">
    <source>
        <dbReference type="ARBA" id="ARBA00022723"/>
    </source>
</evidence>
<comment type="cofactor">
    <cofactor evidence="1 7">
        <name>pyridoxal 5'-phosphate</name>
        <dbReference type="ChEBI" id="CHEBI:597326"/>
    </cofactor>
</comment>
<keyword evidence="3" id="KW-0479">Metal-binding</keyword>
<dbReference type="Pfam" id="PF00266">
    <property type="entry name" value="Aminotran_5"/>
    <property type="match status" value="1"/>
</dbReference>
<dbReference type="InterPro" id="IPR016454">
    <property type="entry name" value="Cysteine_dSase"/>
</dbReference>
<evidence type="ECO:0000256" key="2">
    <source>
        <dbReference type="ARBA" id="ARBA00006490"/>
    </source>
</evidence>
<evidence type="ECO:0000259" key="8">
    <source>
        <dbReference type="Pfam" id="PF00266"/>
    </source>
</evidence>
<organism evidence="9 10">
    <name type="scientific">Fusibacter ferrireducens</name>
    <dbReference type="NCBI Taxonomy" id="2785058"/>
    <lineage>
        <taxon>Bacteria</taxon>
        <taxon>Bacillati</taxon>
        <taxon>Bacillota</taxon>
        <taxon>Clostridia</taxon>
        <taxon>Eubacteriales</taxon>
        <taxon>Eubacteriales Family XII. Incertae Sedis</taxon>
        <taxon>Fusibacter</taxon>
    </lineage>
</organism>
<evidence type="ECO:0000256" key="1">
    <source>
        <dbReference type="ARBA" id="ARBA00001933"/>
    </source>
</evidence>
<dbReference type="PIRSF" id="PIRSF005572">
    <property type="entry name" value="NifS"/>
    <property type="match status" value="1"/>
</dbReference>
<dbReference type="EMBL" id="JADKNH010000006">
    <property type="protein sequence ID" value="MBF4693830.1"/>
    <property type="molecule type" value="Genomic_DNA"/>
</dbReference>
<dbReference type="Gene3D" id="1.10.260.50">
    <property type="match status" value="1"/>
</dbReference>
<protein>
    <submittedName>
        <fullName evidence="9">Cysteine desulfurase</fullName>
    </submittedName>
</protein>
<comment type="similarity">
    <text evidence="2">Belongs to the class-V pyridoxal-phosphate-dependent aminotransferase family. NifS/IscS subfamily.</text>
</comment>
<dbReference type="PANTHER" id="PTHR11601:SF50">
    <property type="entry name" value="CYSTEINE DESULFURASE ISCS 2-RELATED"/>
    <property type="match status" value="1"/>
</dbReference>
<keyword evidence="4" id="KW-0663">Pyridoxal phosphate</keyword>